<evidence type="ECO:0000256" key="8">
    <source>
        <dbReference type="ARBA" id="ARBA00023004"/>
    </source>
</evidence>
<dbReference type="InterPro" id="IPR016164">
    <property type="entry name" value="FAD-linked_Oxase-like_C"/>
</dbReference>
<keyword evidence="8" id="KW-0408">Iron</keyword>
<evidence type="ECO:0000256" key="5">
    <source>
        <dbReference type="ARBA" id="ARBA00022827"/>
    </source>
</evidence>
<dbReference type="GO" id="GO:0046872">
    <property type="term" value="F:metal ion binding"/>
    <property type="evidence" value="ECO:0007669"/>
    <property type="project" value="UniProtKB-KW"/>
</dbReference>
<dbReference type="Gene3D" id="1.10.1060.10">
    <property type="entry name" value="Alpha-helical ferredoxin"/>
    <property type="match status" value="1"/>
</dbReference>
<evidence type="ECO:0000256" key="3">
    <source>
        <dbReference type="ARBA" id="ARBA00022630"/>
    </source>
</evidence>
<evidence type="ECO:0000256" key="11">
    <source>
        <dbReference type="SAM" id="MobiDB-lite"/>
    </source>
</evidence>
<dbReference type="GO" id="GO:0004458">
    <property type="term" value="F:D-lactate dehydrogenase (cytochrome) activity"/>
    <property type="evidence" value="ECO:0007669"/>
    <property type="project" value="UniProtKB-EC"/>
</dbReference>
<dbReference type="InterPro" id="IPR004113">
    <property type="entry name" value="FAD-bd_oxidored_4_C"/>
</dbReference>
<dbReference type="SUPFAM" id="SSF46548">
    <property type="entry name" value="alpha-helical ferredoxin"/>
    <property type="match status" value="1"/>
</dbReference>
<dbReference type="SUPFAM" id="SSF56176">
    <property type="entry name" value="FAD-binding/transporter-associated domain-like"/>
    <property type="match status" value="1"/>
</dbReference>
<dbReference type="InterPro" id="IPR016171">
    <property type="entry name" value="Vanillyl_alc_oxidase_C-sub2"/>
</dbReference>
<dbReference type="FunFam" id="1.10.45.10:FF:000001">
    <property type="entry name" value="D-lactate dehydrogenase mitochondrial"/>
    <property type="match status" value="1"/>
</dbReference>
<evidence type="ECO:0000256" key="4">
    <source>
        <dbReference type="ARBA" id="ARBA00022723"/>
    </source>
</evidence>
<feature type="domain" description="FAD-binding PCMH-type" evidence="13">
    <location>
        <begin position="61"/>
        <end position="289"/>
    </location>
</feature>
<accession>A0AAP4U1I4</accession>
<dbReference type="InterPro" id="IPR036318">
    <property type="entry name" value="FAD-bd_PCMH-like_sf"/>
</dbReference>
<dbReference type="InterPro" id="IPR017896">
    <property type="entry name" value="4Fe4S_Fe-S-bd"/>
</dbReference>
<evidence type="ECO:0000313" key="14">
    <source>
        <dbReference type="EMBL" id="MDO6673664.1"/>
    </source>
</evidence>
<keyword evidence="3" id="KW-0285">Flavoprotein</keyword>
<dbReference type="Pfam" id="PF02754">
    <property type="entry name" value="CCG"/>
    <property type="match status" value="2"/>
</dbReference>
<dbReference type="EC" id="1.1.2.4" evidence="10"/>
<evidence type="ECO:0000313" key="15">
    <source>
        <dbReference type="Proteomes" id="UP001170481"/>
    </source>
</evidence>
<organism evidence="14 15">
    <name type="scientific">Cobetia amphilecti</name>
    <dbReference type="NCBI Taxonomy" id="1055104"/>
    <lineage>
        <taxon>Bacteria</taxon>
        <taxon>Pseudomonadati</taxon>
        <taxon>Pseudomonadota</taxon>
        <taxon>Gammaproteobacteria</taxon>
        <taxon>Oceanospirillales</taxon>
        <taxon>Halomonadaceae</taxon>
        <taxon>Cobetia</taxon>
    </lineage>
</organism>
<name>A0AAP4U1I4_9GAMM</name>
<dbReference type="Pfam" id="PF13183">
    <property type="entry name" value="Fer4_8"/>
    <property type="match status" value="1"/>
</dbReference>
<evidence type="ECO:0000256" key="1">
    <source>
        <dbReference type="ARBA" id="ARBA00001974"/>
    </source>
</evidence>
<dbReference type="PANTHER" id="PTHR11748:SF111">
    <property type="entry name" value="D-LACTATE DEHYDROGENASE, MITOCHONDRIAL-RELATED"/>
    <property type="match status" value="1"/>
</dbReference>
<evidence type="ECO:0000259" key="12">
    <source>
        <dbReference type="PROSITE" id="PS51379"/>
    </source>
</evidence>
<dbReference type="Gene3D" id="3.30.43.10">
    <property type="entry name" value="Uridine Diphospho-n-acetylenolpyruvylglucosamine Reductase, domain 2"/>
    <property type="match status" value="1"/>
</dbReference>
<evidence type="ECO:0000259" key="13">
    <source>
        <dbReference type="PROSITE" id="PS51387"/>
    </source>
</evidence>
<dbReference type="EMBL" id="JAUORK010000030">
    <property type="protein sequence ID" value="MDO6673664.1"/>
    <property type="molecule type" value="Genomic_DNA"/>
</dbReference>
<evidence type="ECO:0000256" key="7">
    <source>
        <dbReference type="ARBA" id="ARBA00023002"/>
    </source>
</evidence>
<dbReference type="InterPro" id="IPR016169">
    <property type="entry name" value="FAD-bd_PCMH_sub2"/>
</dbReference>
<dbReference type="Pfam" id="PF02913">
    <property type="entry name" value="FAD-oxidase_C"/>
    <property type="match status" value="1"/>
</dbReference>
<keyword evidence="5" id="KW-0274">FAD</keyword>
<dbReference type="PANTHER" id="PTHR11748">
    <property type="entry name" value="D-LACTATE DEHYDROGENASE"/>
    <property type="match status" value="1"/>
</dbReference>
<dbReference type="Proteomes" id="UP001170481">
    <property type="component" value="Unassembled WGS sequence"/>
</dbReference>
<comment type="cofactor">
    <cofactor evidence="1">
        <name>FAD</name>
        <dbReference type="ChEBI" id="CHEBI:57692"/>
    </cofactor>
</comment>
<gene>
    <name evidence="14" type="ORF">Q4535_16290</name>
</gene>
<dbReference type="RefSeq" id="WP_303595390.1">
    <property type="nucleotide sequence ID" value="NZ_JAUORK010000030.1"/>
</dbReference>
<evidence type="ECO:0000256" key="9">
    <source>
        <dbReference type="ARBA" id="ARBA00023014"/>
    </source>
</evidence>
<dbReference type="InterPro" id="IPR016166">
    <property type="entry name" value="FAD-bd_PCMH"/>
</dbReference>
<dbReference type="Gene3D" id="3.30.465.10">
    <property type="match status" value="1"/>
</dbReference>
<dbReference type="InterPro" id="IPR004017">
    <property type="entry name" value="Cys_rich_dom"/>
</dbReference>
<feature type="region of interest" description="Disordered" evidence="11">
    <location>
        <begin position="1"/>
        <end position="22"/>
    </location>
</feature>
<dbReference type="Gene3D" id="3.30.70.2740">
    <property type="match status" value="1"/>
</dbReference>
<dbReference type="GO" id="GO:1903457">
    <property type="term" value="P:lactate catabolic process"/>
    <property type="evidence" value="ECO:0007669"/>
    <property type="project" value="TreeGrafter"/>
</dbReference>
<dbReference type="GO" id="GO:0071949">
    <property type="term" value="F:FAD binding"/>
    <property type="evidence" value="ECO:0007669"/>
    <property type="project" value="InterPro"/>
</dbReference>
<dbReference type="PROSITE" id="PS51387">
    <property type="entry name" value="FAD_PCMH"/>
    <property type="match status" value="1"/>
</dbReference>
<protein>
    <recommendedName>
        <fullName evidence="10">D-lactate dehydrogenase (cytochrome)</fullName>
        <ecNumber evidence="10">1.1.2.4</ecNumber>
    </recommendedName>
</protein>
<dbReference type="InterPro" id="IPR017900">
    <property type="entry name" value="4Fe4S_Fe_S_CS"/>
</dbReference>
<evidence type="ECO:0000256" key="10">
    <source>
        <dbReference type="ARBA" id="ARBA00038897"/>
    </source>
</evidence>
<keyword evidence="4" id="KW-0479">Metal-binding</keyword>
<dbReference type="InterPro" id="IPR016167">
    <property type="entry name" value="FAD-bd_PCMH_sub1"/>
</dbReference>
<dbReference type="Gene3D" id="1.10.45.10">
    <property type="entry name" value="Vanillyl-alcohol Oxidase, Chain A, domain 4"/>
    <property type="match status" value="1"/>
</dbReference>
<dbReference type="SUPFAM" id="SSF55103">
    <property type="entry name" value="FAD-linked oxidases, C-terminal domain"/>
    <property type="match status" value="1"/>
</dbReference>
<feature type="domain" description="4Fe-4S ferredoxin-type" evidence="12">
    <location>
        <begin position="553"/>
        <end position="584"/>
    </location>
</feature>
<dbReference type="GO" id="GO:0008720">
    <property type="term" value="F:D-lactate dehydrogenase (NAD+) activity"/>
    <property type="evidence" value="ECO:0007669"/>
    <property type="project" value="TreeGrafter"/>
</dbReference>
<reference evidence="14" key="1">
    <citation type="submission" date="2023-07" db="EMBL/GenBank/DDBJ databases">
        <title>Genome content predicts the carbon catabolic preferences of heterotrophic bacteria.</title>
        <authorList>
            <person name="Gralka M."/>
        </authorList>
    </citation>
    <scope>NUCLEOTIDE SEQUENCE</scope>
    <source>
        <strain evidence="14">C2R13</strain>
    </source>
</reference>
<comment type="similarity">
    <text evidence="2">Belongs to the FAD-binding oxidoreductase/transferase type 4 family.</text>
</comment>
<dbReference type="PROSITE" id="PS51379">
    <property type="entry name" value="4FE4S_FER_2"/>
    <property type="match status" value="1"/>
</dbReference>
<dbReference type="Pfam" id="PF01565">
    <property type="entry name" value="FAD_binding_4"/>
    <property type="match status" value="1"/>
</dbReference>
<dbReference type="GO" id="GO:0051536">
    <property type="term" value="F:iron-sulfur cluster binding"/>
    <property type="evidence" value="ECO:0007669"/>
    <property type="project" value="UniProtKB-KW"/>
</dbReference>
<keyword evidence="7" id="KW-0560">Oxidoreductase</keyword>
<sequence>MTAAAAPDSTTHPAMGGHASPQARAAAYDALREALAQHIPGERLIHDPLRTLAYGTDASFYRLVPQLVVRVHDEQELGHVLRECRARKLPVTFRAAGTSLSGQALTDSVLIQLGGEWRGAQVLEQGSRICLQPGVIGARANQLLAPFGRKIGPDPASINSCMIGGIAANNASGMCCGTAHNSYRTVEDLRVILADGTCLDTASPESVQAFRASHGGLLAELERMAASVRAAPELAERIRHKYRLKNTTGYSLNALVDYADGLEILKHLMIGSEGTLGFIASITYRTVIEEPHKAAALVYYPNIDAACRATMLLKTAPVAAVELMDRAALRSVEDAPGMPDVLRTLPEEAVALLVDVRGAHHQELEARMAEVARVLEGIETCESWAFTQDAQRYALYWKIRKGLFPAVGAVRDLGTTVIIEDVAFPIERLAEGVGALTEVFQRHGYSQAILFGHALEGNLHFVFPQGFEREGEVARYQALMDDVAQLVGQEYGGSLKAEHGTGRNMAPYVELEWGKDAYALMWRIKEAFDPDNLLNPEVILTRNTRLHLENLKPLPAADPLVDRCIECGFCESVCPSKNLSLTPRQRIVIRREIARLAALEAPDDAQRDQLAVLRKEYAYQGMETCAGDGLCATQCPVGINTGDLIRGLRHEENAGADHPGKMKVAHWAGEHFTRVTSGMRGVLRLADGLHGVVGTRNMRRLTQAARKVSGDRVQQWTPSMPAAAPRDYLKHLAQPLGRSAAPNGHVVYFPSCATRVFGVAADDRDPRSVTEMALALMDKAGFEVVLPKGLEALCCGMAFQSKGQFEAGDAKAAELATALVEASDGGRLPIFCDTSPCLAQAQAYAREHLEVSLALVEPVQLVLDYLLPYLLITPLKAKVAVHVTCSSVRMGLAEQFVALARQCANEVVVPEEITCCGFAGDKGFSTPELNASALKGLKEVVADCDYGVSNSRTCEIGLSEHSGLSYQSILGLVDRASAPR</sequence>
<evidence type="ECO:0000256" key="6">
    <source>
        <dbReference type="ARBA" id="ARBA00022946"/>
    </source>
</evidence>
<keyword evidence="9" id="KW-0411">Iron-sulfur</keyword>
<comment type="caution">
    <text evidence="14">The sequence shown here is derived from an EMBL/GenBank/DDBJ whole genome shotgun (WGS) entry which is preliminary data.</text>
</comment>
<dbReference type="AlphaFoldDB" id="A0AAP4U1I4"/>
<proteinExistence type="inferred from homology"/>
<dbReference type="InterPro" id="IPR009051">
    <property type="entry name" value="Helical_ferredxn"/>
</dbReference>
<dbReference type="InterPro" id="IPR006094">
    <property type="entry name" value="Oxid_FAD_bind_N"/>
</dbReference>
<keyword evidence="6" id="KW-0809">Transit peptide</keyword>
<dbReference type="Gene3D" id="3.30.70.2190">
    <property type="match status" value="1"/>
</dbReference>
<evidence type="ECO:0000256" key="2">
    <source>
        <dbReference type="ARBA" id="ARBA00008000"/>
    </source>
</evidence>
<dbReference type="PROSITE" id="PS00198">
    <property type="entry name" value="4FE4S_FER_1"/>
    <property type="match status" value="1"/>
</dbReference>